<dbReference type="Proteomes" id="UP000184330">
    <property type="component" value="Unassembled WGS sequence"/>
</dbReference>
<keyword evidence="2" id="KW-1185">Reference proteome</keyword>
<dbReference type="AlphaFoldDB" id="A0A1L7WCB9"/>
<gene>
    <name evidence="1" type="ORF">PAC_00297</name>
</gene>
<name>A0A1L7WCB9_9HELO</name>
<organism evidence="1 2">
    <name type="scientific">Phialocephala subalpina</name>
    <dbReference type="NCBI Taxonomy" id="576137"/>
    <lineage>
        <taxon>Eukaryota</taxon>
        <taxon>Fungi</taxon>
        <taxon>Dikarya</taxon>
        <taxon>Ascomycota</taxon>
        <taxon>Pezizomycotina</taxon>
        <taxon>Leotiomycetes</taxon>
        <taxon>Helotiales</taxon>
        <taxon>Mollisiaceae</taxon>
        <taxon>Phialocephala</taxon>
        <taxon>Phialocephala fortinii species complex</taxon>
    </lineage>
</organism>
<evidence type="ECO:0000313" key="2">
    <source>
        <dbReference type="Proteomes" id="UP000184330"/>
    </source>
</evidence>
<sequence length="167" mass="18797">MVGASVSGLDHGFKSNDGVVVVYDIFWKQSTGTPPVKSHEHEYVKFKPLASLPSPLLSEGGIDWESEEGELDEWGDPENGTHRAYVRFADWRAKYSCEISDYGTAFSYFDPLWWNKAMDQWRHGGHIAFKFVDTKDDDGYCFPKLKIDGGPNHGCSNGSTVRLEEGR</sequence>
<dbReference type="EMBL" id="FJOG01000001">
    <property type="protein sequence ID" value="CZR50425.1"/>
    <property type="molecule type" value="Genomic_DNA"/>
</dbReference>
<proteinExistence type="predicted"/>
<protein>
    <submittedName>
        <fullName evidence="1">Uncharacterized protein</fullName>
    </submittedName>
</protein>
<accession>A0A1L7WCB9</accession>
<reference evidence="1 2" key="1">
    <citation type="submission" date="2016-03" db="EMBL/GenBank/DDBJ databases">
        <authorList>
            <person name="Ploux O."/>
        </authorList>
    </citation>
    <scope>NUCLEOTIDE SEQUENCE [LARGE SCALE GENOMIC DNA]</scope>
    <source>
        <strain evidence="1 2">UAMH 11012</strain>
    </source>
</reference>
<evidence type="ECO:0000313" key="1">
    <source>
        <dbReference type="EMBL" id="CZR50425.1"/>
    </source>
</evidence>